<sequence>MSLVQGLCFTVAFLAPLPPEWSGQGRPELPKLNWWIAGLTAWFLLAVTFMPLSLALAEHWALQRIGASCKATGGRIALASREDKRSYRCDAAPGRSQISP</sequence>
<organism evidence="2 3">
    <name type="scientific">Methylobacterium durans</name>
    <dbReference type="NCBI Taxonomy" id="2202825"/>
    <lineage>
        <taxon>Bacteria</taxon>
        <taxon>Pseudomonadati</taxon>
        <taxon>Pseudomonadota</taxon>
        <taxon>Alphaproteobacteria</taxon>
        <taxon>Hyphomicrobiales</taxon>
        <taxon>Methylobacteriaceae</taxon>
        <taxon>Methylobacterium</taxon>
    </lineage>
</organism>
<name>A0A2U8WC94_9HYPH</name>
<dbReference type="Proteomes" id="UP000245926">
    <property type="component" value="Chromosome"/>
</dbReference>
<keyword evidence="3" id="KW-1185">Reference proteome</keyword>
<feature type="transmembrane region" description="Helical" evidence="1">
    <location>
        <begin position="32"/>
        <end position="57"/>
    </location>
</feature>
<dbReference type="KEGG" id="mets:DK389_28565"/>
<proteinExistence type="predicted"/>
<keyword evidence="1" id="KW-0812">Transmembrane</keyword>
<dbReference type="OrthoDB" id="8004084at2"/>
<accession>A0A2U8WC94</accession>
<evidence type="ECO:0000256" key="1">
    <source>
        <dbReference type="SAM" id="Phobius"/>
    </source>
</evidence>
<dbReference type="RefSeq" id="WP_109894846.1">
    <property type="nucleotide sequence ID" value="NZ_CP029550.1"/>
</dbReference>
<protein>
    <submittedName>
        <fullName evidence="2">Uncharacterized protein</fullName>
    </submittedName>
</protein>
<reference evidence="3" key="1">
    <citation type="submission" date="2018-05" db="EMBL/GenBank/DDBJ databases">
        <title>Complete Genome Sequence of Methylobacterium sp. 17SD2-17.</title>
        <authorList>
            <person name="Srinivasan S."/>
        </authorList>
    </citation>
    <scope>NUCLEOTIDE SEQUENCE [LARGE SCALE GENOMIC DNA]</scope>
    <source>
        <strain evidence="3">17SD2-17</strain>
    </source>
</reference>
<dbReference type="EMBL" id="CP029550">
    <property type="protein sequence ID" value="AWN43747.1"/>
    <property type="molecule type" value="Genomic_DNA"/>
</dbReference>
<gene>
    <name evidence="2" type="ORF">DK389_28565</name>
</gene>
<keyword evidence="1" id="KW-0472">Membrane</keyword>
<dbReference type="AlphaFoldDB" id="A0A2U8WC94"/>
<evidence type="ECO:0000313" key="3">
    <source>
        <dbReference type="Proteomes" id="UP000245926"/>
    </source>
</evidence>
<evidence type="ECO:0000313" key="2">
    <source>
        <dbReference type="EMBL" id="AWN43747.1"/>
    </source>
</evidence>
<keyword evidence="1" id="KW-1133">Transmembrane helix</keyword>